<accession>A0A2U1KRU8</accession>
<dbReference type="Gene3D" id="3.40.50.1820">
    <property type="entry name" value="alpha/beta hydrolase"/>
    <property type="match status" value="1"/>
</dbReference>
<dbReference type="EMBL" id="PKPP01014608">
    <property type="protein sequence ID" value="PWA39482.1"/>
    <property type="molecule type" value="Genomic_DNA"/>
</dbReference>
<dbReference type="GO" id="GO:0016787">
    <property type="term" value="F:hydrolase activity"/>
    <property type="evidence" value="ECO:0007669"/>
    <property type="project" value="UniProtKB-KW"/>
</dbReference>
<dbReference type="InterPro" id="IPR000639">
    <property type="entry name" value="Epox_hydrolase-like"/>
</dbReference>
<protein>
    <submittedName>
        <fullName evidence="3">Alpha/beta-Hydrolases superfamily protein</fullName>
    </submittedName>
</protein>
<dbReference type="STRING" id="35608.A0A2U1KRU8"/>
<gene>
    <name evidence="3" type="ORF">CTI12_AA569810</name>
</gene>
<evidence type="ECO:0000256" key="2">
    <source>
        <dbReference type="ARBA" id="ARBA00038334"/>
    </source>
</evidence>
<organism evidence="3 4">
    <name type="scientific">Artemisia annua</name>
    <name type="common">Sweet wormwood</name>
    <dbReference type="NCBI Taxonomy" id="35608"/>
    <lineage>
        <taxon>Eukaryota</taxon>
        <taxon>Viridiplantae</taxon>
        <taxon>Streptophyta</taxon>
        <taxon>Embryophyta</taxon>
        <taxon>Tracheophyta</taxon>
        <taxon>Spermatophyta</taxon>
        <taxon>Magnoliopsida</taxon>
        <taxon>eudicotyledons</taxon>
        <taxon>Gunneridae</taxon>
        <taxon>Pentapetalae</taxon>
        <taxon>asterids</taxon>
        <taxon>campanulids</taxon>
        <taxon>Asterales</taxon>
        <taxon>Asteraceae</taxon>
        <taxon>Asteroideae</taxon>
        <taxon>Anthemideae</taxon>
        <taxon>Artemisiinae</taxon>
        <taxon>Artemisia</taxon>
    </lineage>
</organism>
<evidence type="ECO:0000313" key="3">
    <source>
        <dbReference type="EMBL" id="PWA39482.1"/>
    </source>
</evidence>
<dbReference type="Proteomes" id="UP000245207">
    <property type="component" value="Unassembled WGS sequence"/>
</dbReference>
<dbReference type="PANTHER" id="PTHR43329">
    <property type="entry name" value="EPOXIDE HYDROLASE"/>
    <property type="match status" value="1"/>
</dbReference>
<evidence type="ECO:0000313" key="4">
    <source>
        <dbReference type="Proteomes" id="UP000245207"/>
    </source>
</evidence>
<keyword evidence="4" id="KW-1185">Reference proteome</keyword>
<comment type="caution">
    <text evidence="3">The sequence shown here is derived from an EMBL/GenBank/DDBJ whole genome shotgun (WGS) entry which is preliminary data.</text>
</comment>
<name>A0A2U1KRU8_ARTAN</name>
<evidence type="ECO:0000256" key="1">
    <source>
        <dbReference type="ARBA" id="ARBA00022801"/>
    </source>
</evidence>
<comment type="similarity">
    <text evidence="2">Belongs to the AB hydrolase superfamily. Epoxide hydrolase family.</text>
</comment>
<dbReference type="AlphaFoldDB" id="A0A2U1KRU8"/>
<sequence length="122" mass="14039">MEKLRHRDQFQVPLCAHSLILKGFILVASEPYYETVLAVFQFSQFCWKVLGVAEECRNTNTAAAHHRIKTNGIWMHVAEIKGGGLFVLLLHGFHETWFSWRHQMAHLLAMVTMHVVSPDLRG</sequence>
<keyword evidence="1 3" id="KW-0378">Hydrolase</keyword>
<dbReference type="PRINTS" id="PR00412">
    <property type="entry name" value="EPOXHYDRLASE"/>
</dbReference>
<proteinExistence type="inferred from homology"/>
<dbReference type="SUPFAM" id="SSF53474">
    <property type="entry name" value="alpha/beta-Hydrolases"/>
    <property type="match status" value="1"/>
</dbReference>
<dbReference type="OrthoDB" id="7130006at2759"/>
<dbReference type="InterPro" id="IPR029058">
    <property type="entry name" value="AB_hydrolase_fold"/>
</dbReference>
<reference evidence="3 4" key="1">
    <citation type="journal article" date="2018" name="Mol. Plant">
        <title>The genome of Artemisia annua provides insight into the evolution of Asteraceae family and artemisinin biosynthesis.</title>
        <authorList>
            <person name="Shen Q."/>
            <person name="Zhang L."/>
            <person name="Liao Z."/>
            <person name="Wang S."/>
            <person name="Yan T."/>
            <person name="Shi P."/>
            <person name="Liu M."/>
            <person name="Fu X."/>
            <person name="Pan Q."/>
            <person name="Wang Y."/>
            <person name="Lv Z."/>
            <person name="Lu X."/>
            <person name="Zhang F."/>
            <person name="Jiang W."/>
            <person name="Ma Y."/>
            <person name="Chen M."/>
            <person name="Hao X."/>
            <person name="Li L."/>
            <person name="Tang Y."/>
            <person name="Lv G."/>
            <person name="Zhou Y."/>
            <person name="Sun X."/>
            <person name="Brodelius P.E."/>
            <person name="Rose J.K.C."/>
            <person name="Tang K."/>
        </authorList>
    </citation>
    <scope>NUCLEOTIDE SEQUENCE [LARGE SCALE GENOMIC DNA]</scope>
    <source>
        <strain evidence="4">cv. Huhao1</strain>
        <tissue evidence="3">Leaf</tissue>
    </source>
</reference>